<keyword evidence="3" id="KW-1185">Reference proteome</keyword>
<proteinExistence type="predicted"/>
<feature type="compositionally biased region" description="Polar residues" evidence="1">
    <location>
        <begin position="1"/>
        <end position="13"/>
    </location>
</feature>
<evidence type="ECO:0000313" key="3">
    <source>
        <dbReference type="Proteomes" id="UP001271007"/>
    </source>
</evidence>
<protein>
    <submittedName>
        <fullName evidence="2">Uncharacterized protein</fullName>
    </submittedName>
</protein>
<sequence length="246" mass="26433">MSSQRNEQTSEAWRNTIARGRRGGRQPGGQIGPATSTPTGPALSAYFSGRPPPPTATLFDPGPPNQHRSSPRAKPVERTLTILRRGDETEPDLNSLFGDAVATTDADESDKKPAVTNAKPWKPTEDLKNISRGSSTKPRQWKARRNQPTADNNKAEKRDPSEVSTERADSPSTSSIKSQVPLEPRTAFAEAELIALSNEQTLETASPTTDETTAAIRFKADPEGAQYRVSSPGVLSCLSETGGAPE</sequence>
<feature type="compositionally biased region" description="Basic and acidic residues" evidence="1">
    <location>
        <begin position="153"/>
        <end position="169"/>
    </location>
</feature>
<evidence type="ECO:0000256" key="1">
    <source>
        <dbReference type="SAM" id="MobiDB-lite"/>
    </source>
</evidence>
<gene>
    <name evidence="2" type="ORF">LTR09_001842</name>
</gene>
<feature type="region of interest" description="Disordered" evidence="1">
    <location>
        <begin position="1"/>
        <end position="184"/>
    </location>
</feature>
<organism evidence="2 3">
    <name type="scientific">Extremus antarcticus</name>
    <dbReference type="NCBI Taxonomy" id="702011"/>
    <lineage>
        <taxon>Eukaryota</taxon>
        <taxon>Fungi</taxon>
        <taxon>Dikarya</taxon>
        <taxon>Ascomycota</taxon>
        <taxon>Pezizomycotina</taxon>
        <taxon>Dothideomycetes</taxon>
        <taxon>Dothideomycetidae</taxon>
        <taxon>Mycosphaerellales</taxon>
        <taxon>Extremaceae</taxon>
        <taxon>Extremus</taxon>
    </lineage>
</organism>
<reference evidence="2" key="1">
    <citation type="submission" date="2023-04" db="EMBL/GenBank/DDBJ databases">
        <title>Black Yeasts Isolated from many extreme environments.</title>
        <authorList>
            <person name="Coleine C."/>
            <person name="Stajich J.E."/>
            <person name="Selbmann L."/>
        </authorList>
    </citation>
    <scope>NUCLEOTIDE SEQUENCE</scope>
    <source>
        <strain evidence="2">CCFEE 5312</strain>
    </source>
</reference>
<dbReference type="EMBL" id="JAWDJX010000003">
    <property type="protein sequence ID" value="KAK3057658.1"/>
    <property type="molecule type" value="Genomic_DNA"/>
</dbReference>
<dbReference type="AlphaFoldDB" id="A0AAJ0GHL4"/>
<evidence type="ECO:0000313" key="2">
    <source>
        <dbReference type="EMBL" id="KAK3057658.1"/>
    </source>
</evidence>
<accession>A0AAJ0GHL4</accession>
<name>A0AAJ0GHL4_9PEZI</name>
<dbReference type="Proteomes" id="UP001271007">
    <property type="component" value="Unassembled WGS sequence"/>
</dbReference>
<comment type="caution">
    <text evidence="2">The sequence shown here is derived from an EMBL/GenBank/DDBJ whole genome shotgun (WGS) entry which is preliminary data.</text>
</comment>